<keyword evidence="9" id="KW-0963">Cytoplasm</keyword>
<comment type="subcellular location">
    <subcellularLocation>
        <location evidence="2">Cell membrane</location>
        <topology evidence="2">Single-pass type I membrane protein</topology>
    </subcellularLocation>
    <subcellularLocation>
        <location evidence="3">Cell projection</location>
        <location evidence="3">Filopodium</location>
    </subcellularLocation>
    <subcellularLocation>
        <location evidence="4">Cell projection</location>
        <location evidence="4">Lamellipodium</location>
    </subcellularLocation>
    <subcellularLocation>
        <location evidence="1">Cytoplasm</location>
        <location evidence="1">Cytoskeleton</location>
    </subcellularLocation>
    <subcellularLocation>
        <location evidence="5">Secreted</location>
    </subcellularLocation>
</comment>
<keyword evidence="28" id="KW-1185">Reference proteome</keyword>
<gene>
    <name evidence="27" type="ORF">CRENBAI_002953</name>
</gene>
<evidence type="ECO:0000256" key="2">
    <source>
        <dbReference type="ARBA" id="ARBA00004251"/>
    </source>
</evidence>
<evidence type="ECO:0000256" key="20">
    <source>
        <dbReference type="ARBA" id="ARBA00023273"/>
    </source>
</evidence>
<keyword evidence="17" id="KW-1015">Disulfide bond</keyword>
<evidence type="ECO:0000256" key="24">
    <source>
        <dbReference type="SAM" id="MobiDB-lite"/>
    </source>
</evidence>
<dbReference type="PANTHER" id="PTHR11574">
    <property type="entry name" value="KIT LIGAND"/>
    <property type="match status" value="1"/>
</dbReference>
<proteinExistence type="inferred from homology"/>
<evidence type="ECO:0000256" key="1">
    <source>
        <dbReference type="ARBA" id="ARBA00004245"/>
    </source>
</evidence>
<dbReference type="InterPro" id="IPR009079">
    <property type="entry name" value="4_helix_cytokine-like_core"/>
</dbReference>
<evidence type="ECO:0000256" key="22">
    <source>
        <dbReference type="ARBA" id="ARBA00032898"/>
    </source>
</evidence>
<dbReference type="Proteomes" id="UP001311232">
    <property type="component" value="Unassembled WGS sequence"/>
</dbReference>
<comment type="similarity">
    <text evidence="6">Belongs to the SCF family.</text>
</comment>
<evidence type="ECO:0000313" key="28">
    <source>
        <dbReference type="Proteomes" id="UP001311232"/>
    </source>
</evidence>
<evidence type="ECO:0000313" key="27">
    <source>
        <dbReference type="EMBL" id="KAK5619045.1"/>
    </source>
</evidence>
<feature type="chain" id="PRO_5043608963" description="Kit ligand" evidence="26">
    <location>
        <begin position="25"/>
        <end position="269"/>
    </location>
</feature>
<dbReference type="Pfam" id="PF02404">
    <property type="entry name" value="SCF"/>
    <property type="match status" value="1"/>
</dbReference>
<keyword evidence="16 25" id="KW-0472">Membrane</keyword>
<dbReference type="GO" id="GO:0005125">
    <property type="term" value="F:cytokine activity"/>
    <property type="evidence" value="ECO:0007669"/>
    <property type="project" value="TreeGrafter"/>
</dbReference>
<dbReference type="Gene3D" id="1.20.1250.10">
    <property type="match status" value="1"/>
</dbReference>
<evidence type="ECO:0000256" key="15">
    <source>
        <dbReference type="ARBA" id="ARBA00023030"/>
    </source>
</evidence>
<keyword evidence="14 25" id="KW-1133">Transmembrane helix</keyword>
<evidence type="ECO:0000256" key="6">
    <source>
        <dbReference type="ARBA" id="ARBA00010419"/>
    </source>
</evidence>
<keyword evidence="8" id="KW-1003">Cell membrane</keyword>
<evidence type="ECO:0000256" key="12">
    <source>
        <dbReference type="ARBA" id="ARBA00022729"/>
    </source>
</evidence>
<name>A0AAV9SDC0_9TELE</name>
<evidence type="ECO:0000256" key="8">
    <source>
        <dbReference type="ARBA" id="ARBA00022475"/>
    </source>
</evidence>
<keyword evidence="19" id="KW-0206">Cytoskeleton</keyword>
<evidence type="ECO:0000256" key="7">
    <source>
        <dbReference type="ARBA" id="ARBA00017304"/>
    </source>
</evidence>
<dbReference type="GO" id="GO:0030175">
    <property type="term" value="C:filopodium"/>
    <property type="evidence" value="ECO:0007669"/>
    <property type="project" value="UniProtKB-SubCell"/>
</dbReference>
<dbReference type="SUPFAM" id="SSF47266">
    <property type="entry name" value="4-helical cytokines"/>
    <property type="match status" value="1"/>
</dbReference>
<feature type="region of interest" description="Disordered" evidence="24">
    <location>
        <begin position="152"/>
        <end position="195"/>
    </location>
</feature>
<dbReference type="GO" id="GO:0008083">
    <property type="term" value="F:growth factor activity"/>
    <property type="evidence" value="ECO:0007669"/>
    <property type="project" value="UniProtKB-KW"/>
</dbReference>
<evidence type="ECO:0000256" key="17">
    <source>
        <dbReference type="ARBA" id="ARBA00023157"/>
    </source>
</evidence>
<evidence type="ECO:0000256" key="16">
    <source>
        <dbReference type="ARBA" id="ARBA00023136"/>
    </source>
</evidence>
<dbReference type="PANTHER" id="PTHR11574:SF0">
    <property type="entry name" value="KIT LIGAND"/>
    <property type="match status" value="1"/>
</dbReference>
<evidence type="ECO:0000256" key="13">
    <source>
        <dbReference type="ARBA" id="ARBA00022889"/>
    </source>
</evidence>
<evidence type="ECO:0000256" key="14">
    <source>
        <dbReference type="ARBA" id="ARBA00022989"/>
    </source>
</evidence>
<evidence type="ECO:0000256" key="9">
    <source>
        <dbReference type="ARBA" id="ARBA00022490"/>
    </source>
</evidence>
<evidence type="ECO:0000256" key="23">
    <source>
        <dbReference type="ARBA" id="ARBA00033123"/>
    </source>
</evidence>
<feature type="compositionally biased region" description="Basic and acidic residues" evidence="24">
    <location>
        <begin position="183"/>
        <end position="193"/>
    </location>
</feature>
<evidence type="ECO:0000256" key="18">
    <source>
        <dbReference type="ARBA" id="ARBA00023180"/>
    </source>
</evidence>
<dbReference type="GO" id="GO:0007155">
    <property type="term" value="P:cell adhesion"/>
    <property type="evidence" value="ECO:0007669"/>
    <property type="project" value="UniProtKB-KW"/>
</dbReference>
<keyword evidence="12 26" id="KW-0732">Signal</keyword>
<evidence type="ECO:0000256" key="19">
    <source>
        <dbReference type="ARBA" id="ARBA00023212"/>
    </source>
</evidence>
<evidence type="ECO:0000256" key="21">
    <source>
        <dbReference type="ARBA" id="ARBA00030364"/>
    </source>
</evidence>
<organism evidence="27 28">
    <name type="scientific">Crenichthys baileyi</name>
    <name type="common">White River springfish</name>
    <dbReference type="NCBI Taxonomy" id="28760"/>
    <lineage>
        <taxon>Eukaryota</taxon>
        <taxon>Metazoa</taxon>
        <taxon>Chordata</taxon>
        <taxon>Craniata</taxon>
        <taxon>Vertebrata</taxon>
        <taxon>Euteleostomi</taxon>
        <taxon>Actinopterygii</taxon>
        <taxon>Neopterygii</taxon>
        <taxon>Teleostei</taxon>
        <taxon>Neoteleostei</taxon>
        <taxon>Acanthomorphata</taxon>
        <taxon>Ovalentaria</taxon>
        <taxon>Atherinomorphae</taxon>
        <taxon>Cyprinodontiformes</taxon>
        <taxon>Goodeidae</taxon>
        <taxon>Crenichthys</taxon>
    </lineage>
</organism>
<keyword evidence="20" id="KW-0966">Cell projection</keyword>
<evidence type="ECO:0000256" key="5">
    <source>
        <dbReference type="ARBA" id="ARBA00004613"/>
    </source>
</evidence>
<keyword evidence="15" id="KW-0339">Growth factor</keyword>
<comment type="caution">
    <text evidence="27">The sequence shown here is derived from an EMBL/GenBank/DDBJ whole genome shotgun (WGS) entry which is preliminary data.</text>
</comment>
<keyword evidence="18" id="KW-0325">Glycoprotein</keyword>
<protein>
    <recommendedName>
        <fullName evidence="7">Kit ligand</fullName>
    </recommendedName>
    <alternativeName>
        <fullName evidence="21">Mast cell growth factor</fullName>
    </alternativeName>
    <alternativeName>
        <fullName evidence="23">Stem cell factor</fullName>
    </alternativeName>
    <alternativeName>
        <fullName evidence="22">c-Kit ligand</fullName>
    </alternativeName>
</protein>
<reference evidence="27 28" key="1">
    <citation type="submission" date="2021-06" db="EMBL/GenBank/DDBJ databases">
        <authorList>
            <person name="Palmer J.M."/>
        </authorList>
    </citation>
    <scope>NUCLEOTIDE SEQUENCE [LARGE SCALE GENOMIC DNA]</scope>
    <source>
        <strain evidence="27 28">MEX-2019</strain>
        <tissue evidence="27">Muscle</tissue>
    </source>
</reference>
<evidence type="ECO:0000256" key="10">
    <source>
        <dbReference type="ARBA" id="ARBA00022525"/>
    </source>
</evidence>
<evidence type="ECO:0000256" key="3">
    <source>
        <dbReference type="ARBA" id="ARBA00004486"/>
    </source>
</evidence>
<sequence length="269" mass="31052">MKKSKSWIHACVHFLLFMTLGVHSATIGKVTNDIDRELPILRQNIPKDYKIPLKYIPKEKGEMCWVKLNVFVLEQSLGDLSKKFGNISSNKDIIKLVIHYLQEERLNIQNNVDMEGLMLDFMCHYREERWDTGKYFDFVSELFRAAENESYSEECEPPPCPTTPVPTKEYSTDQTPKFPSLTTKEESLTHLTDDPPSPLHEVVEKSLFSLLFIPLLGLIFLLVWKVRSRRNVDHPQPNPGEEDFFTEHMAPPLDGEISEKNVLNICATV</sequence>
<feature type="compositionally biased region" description="Polar residues" evidence="24">
    <location>
        <begin position="172"/>
        <end position="182"/>
    </location>
</feature>
<keyword evidence="10" id="KW-0964">Secreted</keyword>
<dbReference type="GO" id="GO:0005886">
    <property type="term" value="C:plasma membrane"/>
    <property type="evidence" value="ECO:0007669"/>
    <property type="project" value="UniProtKB-SubCell"/>
</dbReference>
<evidence type="ECO:0000256" key="11">
    <source>
        <dbReference type="ARBA" id="ARBA00022692"/>
    </source>
</evidence>
<evidence type="ECO:0000256" key="4">
    <source>
        <dbReference type="ARBA" id="ARBA00004510"/>
    </source>
</evidence>
<dbReference type="GO" id="GO:0005856">
    <property type="term" value="C:cytoskeleton"/>
    <property type="evidence" value="ECO:0007669"/>
    <property type="project" value="UniProtKB-SubCell"/>
</dbReference>
<evidence type="ECO:0000256" key="26">
    <source>
        <dbReference type="SAM" id="SignalP"/>
    </source>
</evidence>
<dbReference type="GO" id="GO:0005576">
    <property type="term" value="C:extracellular region"/>
    <property type="evidence" value="ECO:0007669"/>
    <property type="project" value="UniProtKB-SubCell"/>
</dbReference>
<dbReference type="AlphaFoldDB" id="A0AAV9SDC0"/>
<dbReference type="EMBL" id="JAHHUM010000589">
    <property type="protein sequence ID" value="KAK5619045.1"/>
    <property type="molecule type" value="Genomic_DNA"/>
</dbReference>
<evidence type="ECO:0000256" key="25">
    <source>
        <dbReference type="SAM" id="Phobius"/>
    </source>
</evidence>
<dbReference type="GO" id="GO:0030027">
    <property type="term" value="C:lamellipodium"/>
    <property type="evidence" value="ECO:0007669"/>
    <property type="project" value="UniProtKB-SubCell"/>
</dbReference>
<accession>A0AAV9SDC0</accession>
<dbReference type="GO" id="GO:0008284">
    <property type="term" value="P:positive regulation of cell population proliferation"/>
    <property type="evidence" value="ECO:0007669"/>
    <property type="project" value="TreeGrafter"/>
</dbReference>
<feature type="signal peptide" evidence="26">
    <location>
        <begin position="1"/>
        <end position="24"/>
    </location>
</feature>
<feature type="transmembrane region" description="Helical" evidence="25">
    <location>
        <begin position="206"/>
        <end position="224"/>
    </location>
</feature>
<dbReference type="InterPro" id="IPR003452">
    <property type="entry name" value="SCF"/>
</dbReference>
<keyword evidence="11 25" id="KW-0812">Transmembrane</keyword>
<keyword evidence="13" id="KW-0130">Cell adhesion</keyword>
<dbReference type="GO" id="GO:0005173">
    <property type="term" value="F:stem cell factor receptor binding"/>
    <property type="evidence" value="ECO:0007669"/>
    <property type="project" value="InterPro"/>
</dbReference>